<dbReference type="RefSeq" id="XP_001276436.1">
    <property type="nucleotide sequence ID" value="XM_001276435.1"/>
</dbReference>
<dbReference type="HOGENOM" id="CLU_018354_1_1_1"/>
<dbReference type="GO" id="GO:0071949">
    <property type="term" value="F:FAD binding"/>
    <property type="evidence" value="ECO:0007669"/>
    <property type="project" value="InterPro"/>
</dbReference>
<dbReference type="InterPro" id="IPR006094">
    <property type="entry name" value="Oxid_FAD_bind_N"/>
</dbReference>
<dbReference type="EMBL" id="DS027004">
    <property type="protein sequence ID" value="EAW15010.1"/>
    <property type="molecule type" value="Genomic_DNA"/>
</dbReference>
<keyword evidence="7" id="KW-1185">Reference proteome</keyword>
<dbReference type="VEuPathDB" id="FungiDB:ACLA_004240"/>
<evidence type="ECO:0000256" key="1">
    <source>
        <dbReference type="ARBA" id="ARBA00005466"/>
    </source>
</evidence>
<gene>
    <name evidence="6" type="ORF">ACLA_004240</name>
</gene>
<evidence type="ECO:0000256" key="4">
    <source>
        <dbReference type="ARBA" id="ARBA00023002"/>
    </source>
</evidence>
<dbReference type="InterPro" id="IPR050416">
    <property type="entry name" value="FAD-linked_Oxidoreductase"/>
</dbReference>
<dbReference type="STRING" id="344612.A1C5P2"/>
<evidence type="ECO:0000256" key="2">
    <source>
        <dbReference type="ARBA" id="ARBA00022630"/>
    </source>
</evidence>
<dbReference type="InterPro" id="IPR016166">
    <property type="entry name" value="FAD-bd_PCMH"/>
</dbReference>
<organism evidence="6 7">
    <name type="scientific">Aspergillus clavatus (strain ATCC 1007 / CBS 513.65 / DSM 816 / NCTC 3887 / NRRL 1 / QM 1276 / 107)</name>
    <dbReference type="NCBI Taxonomy" id="344612"/>
    <lineage>
        <taxon>Eukaryota</taxon>
        <taxon>Fungi</taxon>
        <taxon>Dikarya</taxon>
        <taxon>Ascomycota</taxon>
        <taxon>Pezizomycotina</taxon>
        <taxon>Eurotiomycetes</taxon>
        <taxon>Eurotiomycetidae</taxon>
        <taxon>Eurotiales</taxon>
        <taxon>Aspergillaceae</taxon>
        <taxon>Aspergillus</taxon>
        <taxon>Aspergillus subgen. Fumigati</taxon>
    </lineage>
</organism>
<dbReference type="OMA" id="LNWLFAT"/>
<dbReference type="PROSITE" id="PS51387">
    <property type="entry name" value="FAD_PCMH"/>
    <property type="match status" value="1"/>
</dbReference>
<evidence type="ECO:0000313" key="6">
    <source>
        <dbReference type="EMBL" id="EAW15010.1"/>
    </source>
</evidence>
<dbReference type="eggNOG" id="KOG1231">
    <property type="taxonomic scope" value="Eukaryota"/>
</dbReference>
<evidence type="ECO:0000259" key="5">
    <source>
        <dbReference type="PROSITE" id="PS51387"/>
    </source>
</evidence>
<dbReference type="Pfam" id="PF01565">
    <property type="entry name" value="FAD_binding_4"/>
    <property type="match status" value="1"/>
</dbReference>
<dbReference type="InterPro" id="IPR036318">
    <property type="entry name" value="FAD-bd_PCMH-like_sf"/>
</dbReference>
<dbReference type="GO" id="GO:0016491">
    <property type="term" value="F:oxidoreductase activity"/>
    <property type="evidence" value="ECO:0007669"/>
    <property type="project" value="UniProtKB-KW"/>
</dbReference>
<feature type="domain" description="FAD-binding PCMH-type" evidence="5">
    <location>
        <begin position="50"/>
        <end position="222"/>
    </location>
</feature>
<keyword evidence="2" id="KW-0285">Flavoprotein</keyword>
<comment type="similarity">
    <text evidence="1">Belongs to the oxygen-dependent FAD-linked oxidoreductase family.</text>
</comment>
<dbReference type="PANTHER" id="PTHR42973:SF22">
    <property type="entry name" value="FAD-BINDING PCMH-TYPE DOMAIN-CONTAINING PROTEIN-RELATED"/>
    <property type="match status" value="1"/>
</dbReference>
<dbReference type="Gene3D" id="3.30.465.10">
    <property type="match status" value="1"/>
</dbReference>
<dbReference type="OrthoDB" id="2151789at2759"/>
<dbReference type="Proteomes" id="UP000006701">
    <property type="component" value="Unassembled WGS sequence"/>
</dbReference>
<dbReference type="SUPFAM" id="SSF56176">
    <property type="entry name" value="FAD-binding/transporter-associated domain-like"/>
    <property type="match status" value="1"/>
</dbReference>
<dbReference type="InterPro" id="IPR016169">
    <property type="entry name" value="FAD-bd_PCMH_sub2"/>
</dbReference>
<protein>
    <submittedName>
        <fullName evidence="6">FAD binding domain protein</fullName>
    </submittedName>
</protein>
<sequence>MEVAHSLGSVTSGVEYCCTQLSIALPDKVYLPGSTSYLATEADYWSAFEADLSPACIVVPSSAQDTSVAVSLLSRYRDCKFAVKGGGHAPAAGFANIEAGVTIDLRNLNSVQVDAERATAMVAAGATWLDVYQALDPLGLAVAGGRNGNVGVGGLVTGGGISYFSPRVGWACDNVLNFEIVISSGEIINANSTSNSDLWRALKGGSNNFGIVTRFDLATFIQGDVWGGQLGFSIDNLDEVFEAFEGIASSAEYDPYTSIVTSVLFSGGWSISNLVTYTKAIESPPLVLEPLLAIQPQISNTLVNTNLSTLTDEPSPSSLLFLSLLTISCCSRIDFQTGTYGVNLELLSNSFEIINSTVYRLLSKTSSMVIWSIAYEPLSTAMTQYSKPKGGNSLGVTPSDGNAFILLISPFWTDSSITNLVKSAAWEMINEIDRNATSMGLKQDFLYLNYANQMQDPLHSYGESNLEALRKASMRYDPSGVFQHQVPGGFKLWR</sequence>
<keyword evidence="4" id="KW-0560">Oxidoreductase</keyword>
<proteinExistence type="inferred from homology"/>
<dbReference type="PANTHER" id="PTHR42973">
    <property type="entry name" value="BINDING OXIDOREDUCTASE, PUTATIVE (AFU_ORTHOLOGUE AFUA_1G17690)-RELATED"/>
    <property type="match status" value="1"/>
</dbReference>
<evidence type="ECO:0000313" key="7">
    <source>
        <dbReference type="Proteomes" id="UP000006701"/>
    </source>
</evidence>
<dbReference type="AlphaFoldDB" id="A1C5P2"/>
<dbReference type="GeneID" id="4708342"/>
<reference evidence="6 7" key="1">
    <citation type="journal article" date="2008" name="PLoS Genet.">
        <title>Genomic islands in the pathogenic filamentous fungus Aspergillus fumigatus.</title>
        <authorList>
            <person name="Fedorova N.D."/>
            <person name="Khaldi N."/>
            <person name="Joardar V.S."/>
            <person name="Maiti R."/>
            <person name="Amedeo P."/>
            <person name="Anderson M.J."/>
            <person name="Crabtree J."/>
            <person name="Silva J.C."/>
            <person name="Badger J.H."/>
            <person name="Albarraq A."/>
            <person name="Angiuoli S."/>
            <person name="Bussey H."/>
            <person name="Bowyer P."/>
            <person name="Cotty P.J."/>
            <person name="Dyer P.S."/>
            <person name="Egan A."/>
            <person name="Galens K."/>
            <person name="Fraser-Liggett C.M."/>
            <person name="Haas B.J."/>
            <person name="Inman J.M."/>
            <person name="Kent R."/>
            <person name="Lemieux S."/>
            <person name="Malavazi I."/>
            <person name="Orvis J."/>
            <person name="Roemer T."/>
            <person name="Ronning C.M."/>
            <person name="Sundaram J.P."/>
            <person name="Sutton G."/>
            <person name="Turner G."/>
            <person name="Venter J.C."/>
            <person name="White O.R."/>
            <person name="Whitty B.R."/>
            <person name="Youngman P."/>
            <person name="Wolfe K.H."/>
            <person name="Goldman G.H."/>
            <person name="Wortman J.R."/>
            <person name="Jiang B."/>
            <person name="Denning D.W."/>
            <person name="Nierman W.C."/>
        </authorList>
    </citation>
    <scope>NUCLEOTIDE SEQUENCE [LARGE SCALE GENOMIC DNA]</scope>
    <source>
        <strain evidence="7">ATCC 1007 / CBS 513.65 / DSM 816 / NCTC 3887 / NRRL 1</strain>
    </source>
</reference>
<dbReference type="KEGG" id="act:ACLA_004240"/>
<accession>A1C5P2</accession>
<evidence type="ECO:0000256" key="3">
    <source>
        <dbReference type="ARBA" id="ARBA00022827"/>
    </source>
</evidence>
<keyword evidence="3" id="KW-0274">FAD</keyword>
<name>A1C5P2_ASPCL</name>